<gene>
    <name evidence="2" type="ORF">APUU_70300A</name>
</gene>
<dbReference type="SUPFAM" id="SSF52317">
    <property type="entry name" value="Class I glutamine amidotransferase-like"/>
    <property type="match status" value="1"/>
</dbReference>
<dbReference type="CDD" id="cd03139">
    <property type="entry name" value="GATase1_PfpI_2"/>
    <property type="match status" value="1"/>
</dbReference>
<dbReference type="InterPro" id="IPR002818">
    <property type="entry name" value="DJ-1/PfpI"/>
</dbReference>
<dbReference type="KEGG" id="apuu:APUU_70300A"/>
<proteinExistence type="predicted"/>
<dbReference type="PANTHER" id="PTHR43130:SF15">
    <property type="entry name" value="THIJ_PFPI FAMILY PROTEIN (AFU_ORTHOLOGUE AFUA_5G14240)"/>
    <property type="match status" value="1"/>
</dbReference>
<accession>A0A7R7XW04</accession>
<dbReference type="RefSeq" id="XP_041560916.1">
    <property type="nucleotide sequence ID" value="XM_041695158.1"/>
</dbReference>
<dbReference type="GeneID" id="64978727"/>
<dbReference type="Proteomes" id="UP000654913">
    <property type="component" value="Chromosome 7"/>
</dbReference>
<dbReference type="AlphaFoldDB" id="A0A7R7XW04"/>
<evidence type="ECO:0000313" key="2">
    <source>
        <dbReference type="EMBL" id="BCS28730.1"/>
    </source>
</evidence>
<dbReference type="InterPro" id="IPR029062">
    <property type="entry name" value="Class_I_gatase-like"/>
</dbReference>
<dbReference type="PANTHER" id="PTHR43130">
    <property type="entry name" value="ARAC-FAMILY TRANSCRIPTIONAL REGULATOR"/>
    <property type="match status" value="1"/>
</dbReference>
<reference evidence="2" key="1">
    <citation type="submission" date="2021-01" db="EMBL/GenBank/DDBJ databases">
        <authorList>
            <consortium name="Aspergillus puulaauensis MK2 genome sequencing consortium"/>
            <person name="Kazuki M."/>
            <person name="Futagami T."/>
        </authorList>
    </citation>
    <scope>NUCLEOTIDE SEQUENCE</scope>
    <source>
        <strain evidence="2">MK2</strain>
    </source>
</reference>
<keyword evidence="3" id="KW-1185">Reference proteome</keyword>
<feature type="domain" description="DJ-1/PfpI" evidence="1">
    <location>
        <begin position="4"/>
        <end position="195"/>
    </location>
</feature>
<sequence length="227" mass="24521">MHYAIALFPGFEALDAFGPLEILNTLSKQTAIELSVLAATREPVSTRSPDPDAAAKGSVCSQEIVPTGTFDDFLALSPDARSSREGKRKREIDVLIVPGGAGTRFPEVIQPVIEFVRGVYPSLRYAVSVCTGSGVFARAGILDGKRATTNKLRWGDIIALRTEVDWVRNARWVVDGNVWTSSGVSAGIDVTLALTREVYGSEVAVEVARFIEYVWDGGDDGTRDPFA</sequence>
<dbReference type="EMBL" id="AP024449">
    <property type="protein sequence ID" value="BCS28730.1"/>
    <property type="molecule type" value="Genomic_DNA"/>
</dbReference>
<dbReference type="InterPro" id="IPR052158">
    <property type="entry name" value="INH-QAR"/>
</dbReference>
<protein>
    <recommendedName>
        <fullName evidence="1">DJ-1/PfpI domain-containing protein</fullName>
    </recommendedName>
</protein>
<dbReference type="OrthoDB" id="543156at2759"/>
<organism evidence="2 3">
    <name type="scientific">Aspergillus puulaauensis</name>
    <dbReference type="NCBI Taxonomy" id="1220207"/>
    <lineage>
        <taxon>Eukaryota</taxon>
        <taxon>Fungi</taxon>
        <taxon>Dikarya</taxon>
        <taxon>Ascomycota</taxon>
        <taxon>Pezizomycotina</taxon>
        <taxon>Eurotiomycetes</taxon>
        <taxon>Eurotiomycetidae</taxon>
        <taxon>Eurotiales</taxon>
        <taxon>Aspergillaceae</taxon>
        <taxon>Aspergillus</taxon>
    </lineage>
</organism>
<reference evidence="2" key="2">
    <citation type="submission" date="2021-02" db="EMBL/GenBank/DDBJ databases">
        <title>Aspergillus puulaauensis MK2 genome sequence.</title>
        <authorList>
            <person name="Futagami T."/>
            <person name="Mori K."/>
            <person name="Kadooka C."/>
            <person name="Tanaka T."/>
        </authorList>
    </citation>
    <scope>NUCLEOTIDE SEQUENCE</scope>
    <source>
        <strain evidence="2">MK2</strain>
    </source>
</reference>
<dbReference type="Gene3D" id="3.40.50.880">
    <property type="match status" value="1"/>
</dbReference>
<evidence type="ECO:0000313" key="3">
    <source>
        <dbReference type="Proteomes" id="UP000654913"/>
    </source>
</evidence>
<evidence type="ECO:0000259" key="1">
    <source>
        <dbReference type="Pfam" id="PF01965"/>
    </source>
</evidence>
<dbReference type="Pfam" id="PF01965">
    <property type="entry name" value="DJ-1_PfpI"/>
    <property type="match status" value="1"/>
</dbReference>
<name>A0A7R7XW04_9EURO</name>